<dbReference type="InterPro" id="IPR000560">
    <property type="entry name" value="His_Pase_clade-2"/>
</dbReference>
<dbReference type="SUPFAM" id="SSF53254">
    <property type="entry name" value="Phosphoglycerate mutase-like"/>
    <property type="match status" value="1"/>
</dbReference>
<evidence type="ECO:0000256" key="1">
    <source>
        <dbReference type="ARBA" id="ARBA00000032"/>
    </source>
</evidence>
<comment type="similarity">
    <text evidence="2">Belongs to the histidine acid phosphatase family.</text>
</comment>
<evidence type="ECO:0000256" key="2">
    <source>
        <dbReference type="ARBA" id="ARBA00005375"/>
    </source>
</evidence>
<dbReference type="PANTHER" id="PTHR11567:SF210">
    <property type="entry name" value="ACID PHOSPHATASE 5-RELATED"/>
    <property type="match status" value="1"/>
</dbReference>
<dbReference type="EMBL" id="AZBU02000003">
    <property type="protein sequence ID" value="TKR89007.1"/>
    <property type="molecule type" value="Genomic_DNA"/>
</dbReference>
<evidence type="ECO:0000313" key="4">
    <source>
        <dbReference type="EMBL" id="TKR89007.1"/>
    </source>
</evidence>
<reference evidence="4 5" key="1">
    <citation type="journal article" date="2015" name="Genome Biol.">
        <title>Comparative genomics of Steinernema reveals deeply conserved gene regulatory networks.</title>
        <authorList>
            <person name="Dillman A.R."/>
            <person name="Macchietto M."/>
            <person name="Porter C.F."/>
            <person name="Rogers A."/>
            <person name="Williams B."/>
            <person name="Antoshechkin I."/>
            <person name="Lee M.M."/>
            <person name="Goodwin Z."/>
            <person name="Lu X."/>
            <person name="Lewis E.E."/>
            <person name="Goodrich-Blair H."/>
            <person name="Stock S.P."/>
            <person name="Adams B.J."/>
            <person name="Sternberg P.W."/>
            <person name="Mortazavi A."/>
        </authorList>
    </citation>
    <scope>NUCLEOTIDE SEQUENCE [LARGE SCALE GENOMIC DNA]</scope>
    <source>
        <strain evidence="4 5">ALL</strain>
    </source>
</reference>
<name>A0A4U5NZB2_STECR</name>
<dbReference type="InterPro" id="IPR029033">
    <property type="entry name" value="His_PPase_superfam"/>
</dbReference>
<dbReference type="InterPro" id="IPR033379">
    <property type="entry name" value="Acid_Pase_AS"/>
</dbReference>
<dbReference type="AlphaFoldDB" id="A0A4U5NZB2"/>
<comment type="catalytic activity">
    <reaction evidence="1">
        <text>a phosphate monoester + H2O = an alcohol + phosphate</text>
        <dbReference type="Rhea" id="RHEA:15017"/>
        <dbReference type="ChEBI" id="CHEBI:15377"/>
        <dbReference type="ChEBI" id="CHEBI:30879"/>
        <dbReference type="ChEBI" id="CHEBI:43474"/>
        <dbReference type="ChEBI" id="CHEBI:67140"/>
        <dbReference type="EC" id="3.1.3.2"/>
    </reaction>
</comment>
<dbReference type="PANTHER" id="PTHR11567">
    <property type="entry name" value="ACID PHOSPHATASE-RELATED"/>
    <property type="match status" value="1"/>
</dbReference>
<sequence>MRYSILIWVFLLATVAHGAELLQIQAIWRHGDRPPTGKTYPTDPYQEDAWPVKFGELTPRGMWQQYTQGQKLKQEYIVKQKLIKAKYDPSDIYVRSTDVDRVLASAYSNLAGFYSEPNGTYPNEAAWPSKWTPIAVHTTPKDLDLLMRGPAICPRQDQLLAKLFNHRKIKAMFKKNRAFIDMLQEKTQSNFTTVQDLYQLWNILNCENIHNFTFPAWITQDSEKPLTESRKTWRCDTRPYYAYSGHDSTVGGFLLTVGAKKEIVGERTADYASTVVLELWKLDQGRPHVRLRFSANAESPFVTITDKVVGCPKKEFCPLDTFIRHRKKYLLTNYAHACVAKNS</sequence>
<organism evidence="4 5">
    <name type="scientific">Steinernema carpocapsae</name>
    <name type="common">Entomopathogenic nematode</name>
    <dbReference type="NCBI Taxonomy" id="34508"/>
    <lineage>
        <taxon>Eukaryota</taxon>
        <taxon>Metazoa</taxon>
        <taxon>Ecdysozoa</taxon>
        <taxon>Nematoda</taxon>
        <taxon>Chromadorea</taxon>
        <taxon>Rhabditida</taxon>
        <taxon>Tylenchina</taxon>
        <taxon>Panagrolaimomorpha</taxon>
        <taxon>Strongyloidoidea</taxon>
        <taxon>Steinernematidae</taxon>
        <taxon>Steinernema</taxon>
    </lineage>
</organism>
<keyword evidence="3" id="KW-0732">Signal</keyword>
<dbReference type="STRING" id="34508.A0A4U5NZB2"/>
<dbReference type="PROSITE" id="PS00616">
    <property type="entry name" value="HIS_ACID_PHOSPHAT_1"/>
    <property type="match status" value="1"/>
</dbReference>
<gene>
    <name evidence="4" type="ORF">L596_013171</name>
</gene>
<dbReference type="Gene3D" id="3.40.50.1240">
    <property type="entry name" value="Phosphoglycerate mutase-like"/>
    <property type="match status" value="2"/>
</dbReference>
<feature type="chain" id="PRO_5020200600" description="Acid phosphatase" evidence="3">
    <location>
        <begin position="19"/>
        <end position="343"/>
    </location>
</feature>
<feature type="signal peptide" evidence="3">
    <location>
        <begin position="1"/>
        <end position="18"/>
    </location>
</feature>
<dbReference type="GO" id="GO:0003993">
    <property type="term" value="F:acid phosphatase activity"/>
    <property type="evidence" value="ECO:0007669"/>
    <property type="project" value="UniProtKB-EC"/>
</dbReference>
<evidence type="ECO:0008006" key="6">
    <source>
        <dbReference type="Google" id="ProtNLM"/>
    </source>
</evidence>
<reference evidence="4 5" key="2">
    <citation type="journal article" date="2019" name="G3 (Bethesda)">
        <title>Hybrid Assembly of the Genome of the Entomopathogenic Nematode Steinernema carpocapsae Identifies the X-Chromosome.</title>
        <authorList>
            <person name="Serra L."/>
            <person name="Macchietto M."/>
            <person name="Macias-Munoz A."/>
            <person name="McGill C.J."/>
            <person name="Rodriguez I.M."/>
            <person name="Rodriguez B."/>
            <person name="Murad R."/>
            <person name="Mortazavi A."/>
        </authorList>
    </citation>
    <scope>NUCLEOTIDE SEQUENCE [LARGE SCALE GENOMIC DNA]</scope>
    <source>
        <strain evidence="4 5">ALL</strain>
    </source>
</reference>
<evidence type="ECO:0000313" key="5">
    <source>
        <dbReference type="Proteomes" id="UP000298663"/>
    </source>
</evidence>
<comment type="caution">
    <text evidence="4">The sequence shown here is derived from an EMBL/GenBank/DDBJ whole genome shotgun (WGS) entry which is preliminary data.</text>
</comment>
<dbReference type="CDD" id="cd07061">
    <property type="entry name" value="HP_HAP_like"/>
    <property type="match status" value="1"/>
</dbReference>
<keyword evidence="5" id="KW-1185">Reference proteome</keyword>
<evidence type="ECO:0000256" key="3">
    <source>
        <dbReference type="SAM" id="SignalP"/>
    </source>
</evidence>
<dbReference type="OrthoDB" id="258392at2759"/>
<proteinExistence type="inferred from homology"/>
<accession>A0A4U5NZB2</accession>
<dbReference type="Proteomes" id="UP000298663">
    <property type="component" value="Unassembled WGS sequence"/>
</dbReference>
<dbReference type="InterPro" id="IPR050645">
    <property type="entry name" value="Histidine_acid_phosphatase"/>
</dbReference>
<protein>
    <recommendedName>
        <fullName evidence="6">Acid phosphatase</fullName>
    </recommendedName>
</protein>
<dbReference type="Pfam" id="PF00328">
    <property type="entry name" value="His_Phos_2"/>
    <property type="match status" value="1"/>
</dbReference>